<dbReference type="SUPFAM" id="SSF48464">
    <property type="entry name" value="ENTH/VHS domain"/>
    <property type="match status" value="1"/>
</dbReference>
<dbReference type="Proteomes" id="UP000075714">
    <property type="component" value="Unassembled WGS sequence"/>
</dbReference>
<sequence>MLVVHVGVTQGQAAAPELSDFGRALLDKLRSLTSWTDLPYVRELCDLVLGLPANEAAHVVGALRQHVIEEQQCPLEARVAALYLMSAVLKAGGYPPVLTEQLSTAFHEMFKLVWDAADDEHTRTRLTLIVSYVATNPELRSKVDLEAYIALMAELPARDAAAAAASPQRAVS</sequence>
<protein>
    <submittedName>
        <fullName evidence="1">Uncharacterized protein</fullName>
    </submittedName>
</protein>
<dbReference type="EMBL" id="LSYV01000158">
    <property type="protein sequence ID" value="KXZ42350.1"/>
    <property type="molecule type" value="Genomic_DNA"/>
</dbReference>
<name>A0A150FZ68_GONPE</name>
<comment type="caution">
    <text evidence="1">The sequence shown here is derived from an EMBL/GenBank/DDBJ whole genome shotgun (WGS) entry which is preliminary data.</text>
</comment>
<dbReference type="AlphaFoldDB" id="A0A150FZ68"/>
<evidence type="ECO:0000313" key="1">
    <source>
        <dbReference type="EMBL" id="KXZ42350.1"/>
    </source>
</evidence>
<reference evidence="2" key="1">
    <citation type="journal article" date="2016" name="Nat. Commun.">
        <title>The Gonium pectorale genome demonstrates co-option of cell cycle regulation during the evolution of multicellularity.</title>
        <authorList>
            <person name="Hanschen E.R."/>
            <person name="Marriage T.N."/>
            <person name="Ferris P.J."/>
            <person name="Hamaji T."/>
            <person name="Toyoda A."/>
            <person name="Fujiyama A."/>
            <person name="Neme R."/>
            <person name="Noguchi H."/>
            <person name="Minakuchi Y."/>
            <person name="Suzuki M."/>
            <person name="Kawai-Toyooka H."/>
            <person name="Smith D.R."/>
            <person name="Sparks H."/>
            <person name="Anderson J."/>
            <person name="Bakaric R."/>
            <person name="Luria V."/>
            <person name="Karger A."/>
            <person name="Kirschner M.W."/>
            <person name="Durand P.M."/>
            <person name="Michod R.E."/>
            <person name="Nozaki H."/>
            <person name="Olson B.J."/>
        </authorList>
    </citation>
    <scope>NUCLEOTIDE SEQUENCE [LARGE SCALE GENOMIC DNA]</scope>
    <source>
        <strain evidence="2">NIES-2863</strain>
    </source>
</reference>
<dbReference type="Gene3D" id="1.25.40.90">
    <property type="match status" value="1"/>
</dbReference>
<dbReference type="InterPro" id="IPR008942">
    <property type="entry name" value="ENTH_VHS"/>
</dbReference>
<organism evidence="1 2">
    <name type="scientific">Gonium pectorale</name>
    <name type="common">Green alga</name>
    <dbReference type="NCBI Taxonomy" id="33097"/>
    <lineage>
        <taxon>Eukaryota</taxon>
        <taxon>Viridiplantae</taxon>
        <taxon>Chlorophyta</taxon>
        <taxon>core chlorophytes</taxon>
        <taxon>Chlorophyceae</taxon>
        <taxon>CS clade</taxon>
        <taxon>Chlamydomonadales</taxon>
        <taxon>Volvocaceae</taxon>
        <taxon>Gonium</taxon>
    </lineage>
</organism>
<proteinExistence type="predicted"/>
<gene>
    <name evidence="1" type="ORF">GPECTOR_158g104</name>
</gene>
<accession>A0A150FZ68</accession>
<evidence type="ECO:0000313" key="2">
    <source>
        <dbReference type="Proteomes" id="UP000075714"/>
    </source>
</evidence>
<keyword evidence="2" id="KW-1185">Reference proteome</keyword>